<gene>
    <name evidence="2" type="ORF">GCM10010842_32620</name>
</gene>
<keyword evidence="3" id="KW-1185">Reference proteome</keyword>
<evidence type="ECO:0000259" key="1">
    <source>
        <dbReference type="PROSITE" id="PS50943"/>
    </source>
</evidence>
<sequence length="80" mass="8843">MTSLKNLKSLRDGRGWTQQELADNAGVRVDVIRKHEQGAVEDTLLSIAYPIAKALDVSIEALFLLETSHETLEIVEQVPA</sequence>
<accession>A0ABQ2JDH9</accession>
<dbReference type="PROSITE" id="PS50943">
    <property type="entry name" value="HTH_CROC1"/>
    <property type="match status" value="1"/>
</dbReference>
<dbReference type="SUPFAM" id="SSF47413">
    <property type="entry name" value="lambda repressor-like DNA-binding domains"/>
    <property type="match status" value="1"/>
</dbReference>
<dbReference type="Gene3D" id="1.10.260.40">
    <property type="entry name" value="lambda repressor-like DNA-binding domains"/>
    <property type="match status" value="1"/>
</dbReference>
<dbReference type="Proteomes" id="UP000645517">
    <property type="component" value="Unassembled WGS sequence"/>
</dbReference>
<comment type="caution">
    <text evidence="2">The sequence shown here is derived from an EMBL/GenBank/DDBJ whole genome shotgun (WGS) entry which is preliminary data.</text>
</comment>
<dbReference type="InterPro" id="IPR001387">
    <property type="entry name" value="Cro/C1-type_HTH"/>
</dbReference>
<feature type="domain" description="HTH cro/C1-type" evidence="1">
    <location>
        <begin position="7"/>
        <end position="62"/>
    </location>
</feature>
<protein>
    <recommendedName>
        <fullName evidence="1">HTH cro/C1-type domain-containing protein</fullName>
    </recommendedName>
</protein>
<organism evidence="2 3">
    <name type="scientific">Deinococcus daejeonensis</name>
    <dbReference type="NCBI Taxonomy" id="1007098"/>
    <lineage>
        <taxon>Bacteria</taxon>
        <taxon>Thermotogati</taxon>
        <taxon>Deinococcota</taxon>
        <taxon>Deinococci</taxon>
        <taxon>Deinococcales</taxon>
        <taxon>Deinococcaceae</taxon>
        <taxon>Deinococcus</taxon>
    </lineage>
</organism>
<reference evidence="3" key="1">
    <citation type="journal article" date="2019" name="Int. J. Syst. Evol. Microbiol.">
        <title>The Global Catalogue of Microorganisms (GCM) 10K type strain sequencing project: providing services to taxonomists for standard genome sequencing and annotation.</title>
        <authorList>
            <consortium name="The Broad Institute Genomics Platform"/>
            <consortium name="The Broad Institute Genome Sequencing Center for Infectious Disease"/>
            <person name="Wu L."/>
            <person name="Ma J."/>
        </authorList>
    </citation>
    <scope>NUCLEOTIDE SEQUENCE [LARGE SCALE GENOMIC DNA]</scope>
    <source>
        <strain evidence="3">JCM 16918</strain>
    </source>
</reference>
<dbReference type="SMART" id="SM00530">
    <property type="entry name" value="HTH_XRE"/>
    <property type="match status" value="1"/>
</dbReference>
<dbReference type="CDD" id="cd00093">
    <property type="entry name" value="HTH_XRE"/>
    <property type="match status" value="1"/>
</dbReference>
<evidence type="ECO:0000313" key="2">
    <source>
        <dbReference type="EMBL" id="GGN44264.1"/>
    </source>
</evidence>
<dbReference type="InterPro" id="IPR010982">
    <property type="entry name" value="Lambda_DNA-bd_dom_sf"/>
</dbReference>
<evidence type="ECO:0000313" key="3">
    <source>
        <dbReference type="Proteomes" id="UP000645517"/>
    </source>
</evidence>
<dbReference type="EMBL" id="BMOR01000021">
    <property type="protein sequence ID" value="GGN44264.1"/>
    <property type="molecule type" value="Genomic_DNA"/>
</dbReference>
<dbReference type="Pfam" id="PF01381">
    <property type="entry name" value="HTH_3"/>
    <property type="match status" value="1"/>
</dbReference>
<dbReference type="RefSeq" id="WP_189058658.1">
    <property type="nucleotide sequence ID" value="NZ_BMOR01000021.1"/>
</dbReference>
<name>A0ABQ2JDH9_9DEIO</name>
<proteinExistence type="predicted"/>